<dbReference type="Gene3D" id="3.90.700.10">
    <property type="entry name" value="Succinate dehydrogenase/fumarate reductase flavoprotein, catalytic domain"/>
    <property type="match status" value="1"/>
</dbReference>
<name>A0A9P4TTG9_9PEZI</name>
<dbReference type="Proteomes" id="UP000800235">
    <property type="component" value="Unassembled WGS sequence"/>
</dbReference>
<comment type="caution">
    <text evidence="4">The sequence shown here is derived from an EMBL/GenBank/DDBJ whole genome shotgun (WGS) entry which is preliminary data.</text>
</comment>
<evidence type="ECO:0000259" key="3">
    <source>
        <dbReference type="Pfam" id="PF00890"/>
    </source>
</evidence>
<dbReference type="SUPFAM" id="SSF51905">
    <property type="entry name" value="FAD/NAD(P)-binding domain"/>
    <property type="match status" value="1"/>
</dbReference>
<protein>
    <submittedName>
        <fullName evidence="4">Fumarate reductase/succinate dehydrogenase flavo protein-like protein</fullName>
    </submittedName>
</protein>
<gene>
    <name evidence="4" type="ORF">EJ08DRAFT_43151</name>
</gene>
<organism evidence="4 5">
    <name type="scientific">Tothia fuscella</name>
    <dbReference type="NCBI Taxonomy" id="1048955"/>
    <lineage>
        <taxon>Eukaryota</taxon>
        <taxon>Fungi</taxon>
        <taxon>Dikarya</taxon>
        <taxon>Ascomycota</taxon>
        <taxon>Pezizomycotina</taxon>
        <taxon>Dothideomycetes</taxon>
        <taxon>Pleosporomycetidae</taxon>
        <taxon>Venturiales</taxon>
        <taxon>Cylindrosympodiaceae</taxon>
        <taxon>Tothia</taxon>
    </lineage>
</organism>
<dbReference type="Gene3D" id="3.50.50.60">
    <property type="entry name" value="FAD/NAD(P)-binding domain"/>
    <property type="match status" value="1"/>
</dbReference>
<dbReference type="InterPro" id="IPR036188">
    <property type="entry name" value="FAD/NAD-bd_sf"/>
</dbReference>
<keyword evidence="5" id="KW-1185">Reference proteome</keyword>
<dbReference type="InterPro" id="IPR014614">
    <property type="entry name" value="KsdD_DH"/>
</dbReference>
<dbReference type="EMBL" id="MU007118">
    <property type="protein sequence ID" value="KAF2419619.1"/>
    <property type="molecule type" value="Genomic_DNA"/>
</dbReference>
<evidence type="ECO:0000313" key="4">
    <source>
        <dbReference type="EMBL" id="KAF2419619.1"/>
    </source>
</evidence>
<evidence type="ECO:0000256" key="2">
    <source>
        <dbReference type="ARBA" id="ARBA00023002"/>
    </source>
</evidence>
<dbReference type="OrthoDB" id="3345469at2759"/>
<dbReference type="PANTHER" id="PTHR43260:SF1">
    <property type="entry name" value="KSDD-LIKE STEROID DEHYDROGENASE RV0785"/>
    <property type="match status" value="1"/>
</dbReference>
<proteinExistence type="predicted"/>
<accession>A0A9P4TTG9</accession>
<feature type="domain" description="FAD-dependent oxidoreductase 2 FAD-binding" evidence="3">
    <location>
        <begin position="24"/>
        <end position="555"/>
    </location>
</feature>
<dbReference type="Pfam" id="PF00890">
    <property type="entry name" value="FAD_binding_2"/>
    <property type="match status" value="1"/>
</dbReference>
<dbReference type="GO" id="GO:0016627">
    <property type="term" value="F:oxidoreductase activity, acting on the CH-CH group of donors"/>
    <property type="evidence" value="ECO:0007669"/>
    <property type="project" value="InterPro"/>
</dbReference>
<evidence type="ECO:0000256" key="1">
    <source>
        <dbReference type="ARBA" id="ARBA00022630"/>
    </source>
</evidence>
<keyword evidence="2" id="KW-0560">Oxidoreductase</keyword>
<keyword evidence="1" id="KW-0285">Flavoprotein</keyword>
<dbReference type="InterPro" id="IPR027477">
    <property type="entry name" value="Succ_DH/fumarate_Rdtase_cat_sf"/>
</dbReference>
<sequence>MLIGQSIMSTRTTSASSGTDVEPVIIIGGGLAGLTAAYEIVKARQKCVIVEQENEKNLGGQAFWSLGGIFLVSTRQQYWMGVKDSIELARSDWMNSAQFDRLDDQDIWAKKWAEAYVEFAHKDMKNYLTNLGLGFMPTVGWAERGGGNSSGHGNSVPRFHVTWGTGPGVVEIFEKPVREAARNGLVDFRFRHQVDEILKDSFGKAIGVKGTILRASDAERGVASTREAQGTFEIFGRAVLVTSGGIGGNTALIKEMWPTKRLGGKVPDTFVTGVPAHVDGRMLKIAESSGARLVNRDRMWHYTEGLTNWNPIWPNHGIRVIPGPSSIWLNATGVRMPAPAFPGCDTLSTLKIILSSGYDYSWFILDQTILQKEFMLSGSEQNPDITGKSIRLFIQRLLGGQEPVKKFKEHGEDFVVSNNLADLVFGMNKLRRGGAPLLELEKIQKIVKDRDDQLTNPFCKDAQIMVIQNALKFRGDRIARCAPLHRILDPKHGPLIAVRMNILTRKTLGGIQTNLESQVLRDNGSAFPGLYAAGEVAGFGGGGVHGYNALEGTFLTGCIFSGRAAGRALARDSAIFKEQSLL</sequence>
<dbReference type="NCBIfam" id="NF009472">
    <property type="entry name" value="PRK12834.1"/>
    <property type="match status" value="1"/>
</dbReference>
<reference evidence="4" key="1">
    <citation type="journal article" date="2020" name="Stud. Mycol.">
        <title>101 Dothideomycetes genomes: a test case for predicting lifestyles and emergence of pathogens.</title>
        <authorList>
            <person name="Haridas S."/>
            <person name="Albert R."/>
            <person name="Binder M."/>
            <person name="Bloem J."/>
            <person name="Labutti K."/>
            <person name="Salamov A."/>
            <person name="Andreopoulos B."/>
            <person name="Baker S."/>
            <person name="Barry K."/>
            <person name="Bills G."/>
            <person name="Bluhm B."/>
            <person name="Cannon C."/>
            <person name="Castanera R."/>
            <person name="Culley D."/>
            <person name="Daum C."/>
            <person name="Ezra D."/>
            <person name="Gonzalez J."/>
            <person name="Henrissat B."/>
            <person name="Kuo A."/>
            <person name="Liang C."/>
            <person name="Lipzen A."/>
            <person name="Lutzoni F."/>
            <person name="Magnuson J."/>
            <person name="Mondo S."/>
            <person name="Nolan M."/>
            <person name="Ohm R."/>
            <person name="Pangilinan J."/>
            <person name="Park H.-J."/>
            <person name="Ramirez L."/>
            <person name="Alfaro M."/>
            <person name="Sun H."/>
            <person name="Tritt A."/>
            <person name="Yoshinaga Y."/>
            <person name="Zwiers L.-H."/>
            <person name="Turgeon B."/>
            <person name="Goodwin S."/>
            <person name="Spatafora J."/>
            <person name="Crous P."/>
            <person name="Grigoriev I."/>
        </authorList>
    </citation>
    <scope>NUCLEOTIDE SEQUENCE</scope>
    <source>
        <strain evidence="4">CBS 130266</strain>
    </source>
</reference>
<dbReference type="InterPro" id="IPR003953">
    <property type="entry name" value="FAD-dep_OxRdtase_2_FAD-bd"/>
</dbReference>
<evidence type="ECO:0000313" key="5">
    <source>
        <dbReference type="Proteomes" id="UP000800235"/>
    </source>
</evidence>
<dbReference type="PIRSF" id="PIRSF036654">
    <property type="entry name" value="UCP036654"/>
    <property type="match status" value="1"/>
</dbReference>
<dbReference type="PANTHER" id="PTHR43260">
    <property type="entry name" value="3-KETOSTEROID-DELTA-1-DEHYDROGENASE"/>
    <property type="match status" value="1"/>
</dbReference>
<dbReference type="AlphaFoldDB" id="A0A9P4TTG9"/>